<name>A0AAD5KJY4_9CRUS</name>
<accession>A0AAD5KJY4</accession>
<evidence type="ECO:0000256" key="3">
    <source>
        <dbReference type="SAM" id="Phobius"/>
    </source>
</evidence>
<dbReference type="Gene3D" id="3.40.50.1820">
    <property type="entry name" value="alpha/beta hydrolase"/>
    <property type="match status" value="1"/>
</dbReference>
<feature type="domain" description="Carboxylesterase type B" evidence="4">
    <location>
        <begin position="101"/>
        <end position="258"/>
    </location>
</feature>
<evidence type="ECO:0000313" key="5">
    <source>
        <dbReference type="EMBL" id="KAI9554091.1"/>
    </source>
</evidence>
<evidence type="ECO:0000256" key="2">
    <source>
        <dbReference type="SAM" id="MobiDB-lite"/>
    </source>
</evidence>
<dbReference type="InterPro" id="IPR002018">
    <property type="entry name" value="CarbesteraseB"/>
</dbReference>
<proteinExistence type="predicted"/>
<evidence type="ECO:0000256" key="1">
    <source>
        <dbReference type="ARBA" id="ARBA00023180"/>
    </source>
</evidence>
<dbReference type="SUPFAM" id="SSF53474">
    <property type="entry name" value="alpha/beta-Hydrolases"/>
    <property type="match status" value="1"/>
</dbReference>
<feature type="compositionally biased region" description="Low complexity" evidence="2">
    <location>
        <begin position="488"/>
        <end position="507"/>
    </location>
</feature>
<dbReference type="EMBL" id="WJBH02000008">
    <property type="protein sequence ID" value="KAI9554091.1"/>
    <property type="molecule type" value="Genomic_DNA"/>
</dbReference>
<dbReference type="InterPro" id="IPR029058">
    <property type="entry name" value="AB_hydrolase_fold"/>
</dbReference>
<dbReference type="Pfam" id="PF00135">
    <property type="entry name" value="COesterase"/>
    <property type="match status" value="2"/>
</dbReference>
<evidence type="ECO:0000259" key="4">
    <source>
        <dbReference type="Pfam" id="PF00135"/>
    </source>
</evidence>
<keyword evidence="1" id="KW-0325">Glycoprotein</keyword>
<organism evidence="5 6">
    <name type="scientific">Daphnia sinensis</name>
    <dbReference type="NCBI Taxonomy" id="1820382"/>
    <lineage>
        <taxon>Eukaryota</taxon>
        <taxon>Metazoa</taxon>
        <taxon>Ecdysozoa</taxon>
        <taxon>Arthropoda</taxon>
        <taxon>Crustacea</taxon>
        <taxon>Branchiopoda</taxon>
        <taxon>Diplostraca</taxon>
        <taxon>Cladocera</taxon>
        <taxon>Anomopoda</taxon>
        <taxon>Daphniidae</taxon>
        <taxon>Daphnia</taxon>
        <taxon>Daphnia similis group</taxon>
    </lineage>
</organism>
<evidence type="ECO:0000313" key="6">
    <source>
        <dbReference type="Proteomes" id="UP000820818"/>
    </source>
</evidence>
<comment type="caution">
    <text evidence="5">The sequence shown here is derived from an EMBL/GenBank/DDBJ whole genome shotgun (WGS) entry which is preliminary data.</text>
</comment>
<reference evidence="5 6" key="1">
    <citation type="submission" date="2022-05" db="EMBL/GenBank/DDBJ databases">
        <title>A multi-omics perspective on studying reproductive biology in Daphnia sinensis.</title>
        <authorList>
            <person name="Jia J."/>
        </authorList>
    </citation>
    <scope>NUCLEOTIDE SEQUENCE [LARGE SCALE GENOMIC DNA]</scope>
    <source>
        <strain evidence="5 6">WSL</strain>
    </source>
</reference>
<dbReference type="Proteomes" id="UP000820818">
    <property type="component" value="Linkage Group LG8"/>
</dbReference>
<keyword evidence="3" id="KW-1133">Transmembrane helix</keyword>
<sequence>MWRKFMDDSPTTARPAGITMAEVFSPMLEPTSLEATISECSLEVKPSDIFTRKLKERLLSCCYIMLIMFIPIVIFVLVLEYRRLMLTDPEPYIANGTFHLAHTSCGPVQGMALDGGFEFLGIPYAIPPVSHSKSKGAPDDVDYTWMPGTPPFRLEHCWKDVLKYPKSKPQDCLQIRPSSKGHFETYGSQDCLTLDVYSPIIGYDTPSPVVVVIAIPTLYGGWSDQAHQDQATPSAALAKEKGVVFVVPRFRLGPMGFLPRLLLNDTSSVIKDSTSFQDSVLQAQKTQMKLEKSYNLGLTDLFASLIWISSNIEHFGGDPSLVTLLGWGAGADLVNSLTTSKHPEKHPYLFTQAWVTHGHLTQVENEVQGDVSQNRSDSVFKAGYNLWSNSPCNSKNSSYDPLCLISLPPKKIFESVPHEWLKPSGHSWLEPDNFVYRQSAKAVWSKGHPPYDFPLVLGSTVHGDADTLSDCETIETQVATEIATLRHSNSAESTKSAESSESGESAENLIIPGNSTDVQENLARLSTTQLTCPLWNLAQKADQSFNSGVFFYLVSFEETVPCRDGTRLRLAGGLSDISAILGRYRHTDKASTRFASHFQDVFYDFVVDGTLPGKVRASQGLYDFGEIMQMRTSYPQCAAVRQ</sequence>
<keyword evidence="3" id="KW-0472">Membrane</keyword>
<feature type="region of interest" description="Disordered" evidence="2">
    <location>
        <begin position="485"/>
        <end position="511"/>
    </location>
</feature>
<feature type="transmembrane region" description="Helical" evidence="3">
    <location>
        <begin position="58"/>
        <end position="79"/>
    </location>
</feature>
<keyword evidence="6" id="KW-1185">Reference proteome</keyword>
<feature type="domain" description="Carboxylesterase type B" evidence="4">
    <location>
        <begin position="295"/>
        <end position="560"/>
    </location>
</feature>
<protein>
    <recommendedName>
        <fullName evidence="4">Carboxylesterase type B domain-containing protein</fullName>
    </recommendedName>
</protein>
<dbReference type="AlphaFoldDB" id="A0AAD5KJY4"/>
<dbReference type="PANTHER" id="PTHR11559">
    <property type="entry name" value="CARBOXYLESTERASE"/>
    <property type="match status" value="1"/>
</dbReference>
<keyword evidence="3" id="KW-0812">Transmembrane</keyword>
<dbReference type="InterPro" id="IPR050309">
    <property type="entry name" value="Type-B_Carboxylest/Lipase"/>
</dbReference>
<gene>
    <name evidence="5" type="ORF">GHT06_019363</name>
</gene>